<dbReference type="OMA" id="YWWERIV"/>
<reference evidence="1" key="2">
    <citation type="journal article" date="2022" name="Microb. Genom.">
        <title>A chromosome-scale genome assembly of the tomato pathogen Cladosporium fulvum reveals a compartmentalized genome architecture and the presence of a dispensable chromosome.</title>
        <authorList>
            <person name="Zaccaron A.Z."/>
            <person name="Chen L.H."/>
            <person name="Samaras A."/>
            <person name="Stergiopoulos I."/>
        </authorList>
    </citation>
    <scope>NUCLEOTIDE SEQUENCE</scope>
    <source>
        <strain evidence="1">Race5_Kim</strain>
    </source>
</reference>
<dbReference type="EMBL" id="CP090168">
    <property type="protein sequence ID" value="UJO18507.1"/>
    <property type="molecule type" value="Genomic_DNA"/>
</dbReference>
<keyword evidence="2" id="KW-1185">Reference proteome</keyword>
<evidence type="ECO:0000313" key="2">
    <source>
        <dbReference type="Proteomes" id="UP000756132"/>
    </source>
</evidence>
<name>A0A9Q8LJF0_PASFU</name>
<evidence type="ECO:0000313" key="1">
    <source>
        <dbReference type="EMBL" id="UJO18507.1"/>
    </source>
</evidence>
<sequence>MEYFMQHGTYTRLRELRLVSGNGSLEGTVDAGTLQAFLAAHQGTLHTLSLRNIVLTNQYPEEIPTDTLRSFLLQCKSMHVWRKFEMILAKKAEHDKNDCPHYRDGGGHLSCANYYVRRESWIMGTDLAVLTRELGVEVEDGRWDFGKFIMRKD</sequence>
<organism evidence="1 2">
    <name type="scientific">Passalora fulva</name>
    <name type="common">Tomato leaf mold</name>
    <name type="synonym">Cladosporium fulvum</name>
    <dbReference type="NCBI Taxonomy" id="5499"/>
    <lineage>
        <taxon>Eukaryota</taxon>
        <taxon>Fungi</taxon>
        <taxon>Dikarya</taxon>
        <taxon>Ascomycota</taxon>
        <taxon>Pezizomycotina</taxon>
        <taxon>Dothideomycetes</taxon>
        <taxon>Dothideomycetidae</taxon>
        <taxon>Mycosphaerellales</taxon>
        <taxon>Mycosphaerellaceae</taxon>
        <taxon>Fulvia</taxon>
    </lineage>
</organism>
<dbReference type="KEGG" id="ffu:CLAFUR5_06891"/>
<dbReference type="GeneID" id="71986769"/>
<dbReference type="Proteomes" id="UP000756132">
    <property type="component" value="Chromosome 6"/>
</dbReference>
<accession>A0A9Q8LJF0</accession>
<gene>
    <name evidence="1" type="ORF">CLAFUR5_06891</name>
</gene>
<protein>
    <submittedName>
        <fullName evidence="1">Uncharacterized protein</fullName>
    </submittedName>
</protein>
<dbReference type="RefSeq" id="XP_047762873.1">
    <property type="nucleotide sequence ID" value="XM_047906039.1"/>
</dbReference>
<dbReference type="AlphaFoldDB" id="A0A9Q8LJF0"/>
<reference evidence="1" key="1">
    <citation type="submission" date="2021-12" db="EMBL/GenBank/DDBJ databases">
        <authorList>
            <person name="Zaccaron A."/>
            <person name="Stergiopoulos I."/>
        </authorList>
    </citation>
    <scope>NUCLEOTIDE SEQUENCE</scope>
    <source>
        <strain evidence="1">Race5_Kim</strain>
    </source>
</reference>
<proteinExistence type="predicted"/>